<dbReference type="InterPro" id="IPR001202">
    <property type="entry name" value="WW_dom"/>
</dbReference>
<dbReference type="InterPro" id="IPR045148">
    <property type="entry name" value="TCRG1-like"/>
</dbReference>
<dbReference type="Gene3D" id="1.10.10.440">
    <property type="entry name" value="FF domain"/>
    <property type="match status" value="6"/>
</dbReference>
<feature type="region of interest" description="Disordered" evidence="2">
    <location>
        <begin position="792"/>
        <end position="828"/>
    </location>
</feature>
<feature type="domain" description="FF" evidence="4">
    <location>
        <begin position="854"/>
        <end position="910"/>
    </location>
</feature>
<dbReference type="GO" id="GO:0070063">
    <property type="term" value="F:RNA polymerase binding"/>
    <property type="evidence" value="ECO:0007669"/>
    <property type="project" value="InterPro"/>
</dbReference>
<protein>
    <submittedName>
        <fullName evidence="5">Putative transcription factor</fullName>
    </submittedName>
</protein>
<feature type="compositionally biased region" description="Basic and acidic residues" evidence="2">
    <location>
        <begin position="731"/>
        <end position="743"/>
    </location>
</feature>
<feature type="domain" description="FF" evidence="4">
    <location>
        <begin position="532"/>
        <end position="585"/>
    </location>
</feature>
<dbReference type="Pfam" id="PF01846">
    <property type="entry name" value="FF"/>
    <property type="match status" value="6"/>
</dbReference>
<sequence length="1053" mass="121682">MSSNTESVSLAEIDAIKVTYKEGPCELQRQHPFSQISTADVLEDKSVVSGTVNTSSLVEEPTAKPSYGNTTDLWVETKTADGKSYYYHSVTRETTWTRPHGPSVNVMSQSEIEAVNKQQAQQMKQIDHKISLDAPVTSLPLEGANISMQQTLPRFTGPPPAIGGLTPFGMPPPNFHGFTAWNAPPGMTNSAHAWRVGTIHPISEVKLTEVEPSIVAKAAIWSEHVAPDGRTFYYNAGKCESVWEKPQALLDLEKSKMALWNAKQKSKITQSLPPFLAPPVPPQMPLMSALQTGSSTGLKFQQLSATCSSGVVFDSLSFTLKNTDKSAMEEERKNKFEIDKKRKDDEDKSKSSKPLDKSRPISSTPITGTPWCVVWTGDGRVFYYNPSTRTSVWERPDDLKERADVDKAAMVPPQQLLSSTGTKGAVDIPISKTTTVGTTQTPTVSREEDVILRGFVCNSFEVETTENGSSGDENCIPGKLMKSDVEVAESKSLNMAVANTASSLCGVSDPEKDTIAIEAEVRAARERTLVPLDIRMKAFREMLREKEVSAFSTWEKELHKIVFDTRYLLLTSKERKQVFERYVKDRADEERREKRSKMRQKRDEFRGLMESAPLHGKSSFSDFSLKYGKDDRFKAIEKNRERESLFNEFIVEIRKREKEEKQHRKDQVRRDFQTMLRERNDINRHTRFNDVRKRIETDNRYKAIIDHMQREKLFEDYIKELKEQKRRNKYKVKEKEKIGKTGRNEQLSRFSHDHSREHHSNDRVTYDAKANNNEDAIVGDVDTIMDNVVVSNNAEDDEGEDCNTSDEDEIDRQQKERDRKLRAEASIKEREKEVQRTLASHLRDRDKERQLHQRDEAIRHFNALLTDLVRNSDLTWKEVKKLLKKDHRWDLIEMLDRNDRERLFNEHIANLVRKKRDKFREMLDEITSMELTAQWKDIKKIIRDDPRYLKYNSSERGEREFREFIKDKTMNAKHAFRELLQECKFITHKSMEMCRENENYLPEIEDILRNDRRYLVLHHIADERTKMILGHLEELHKRGPPPPPTASESLRRK</sequence>
<dbReference type="GO" id="GO:0003712">
    <property type="term" value="F:transcription coregulator activity"/>
    <property type="evidence" value="ECO:0007669"/>
    <property type="project" value="TreeGrafter"/>
</dbReference>
<feature type="compositionally biased region" description="Basic and acidic residues" evidence="2">
    <location>
        <begin position="811"/>
        <end position="828"/>
    </location>
</feature>
<reference evidence="5" key="1">
    <citation type="submission" date="2018-01" db="EMBL/GenBank/DDBJ databases">
        <title>An insight into the sialome of Amazonian anophelines.</title>
        <authorList>
            <person name="Ribeiro J.M."/>
            <person name="Scarpassa V."/>
            <person name="Calvo E."/>
        </authorList>
    </citation>
    <scope>NUCLEOTIDE SEQUENCE</scope>
</reference>
<feature type="region of interest" description="Disordered" evidence="2">
    <location>
        <begin position="728"/>
        <end position="771"/>
    </location>
</feature>
<name>A0A2M4CUZ6_ANODA</name>
<dbReference type="InterPro" id="IPR036517">
    <property type="entry name" value="FF_domain_sf"/>
</dbReference>
<evidence type="ECO:0000256" key="2">
    <source>
        <dbReference type="SAM" id="MobiDB-lite"/>
    </source>
</evidence>
<dbReference type="SUPFAM" id="SSF51045">
    <property type="entry name" value="WW domain"/>
    <property type="match status" value="3"/>
</dbReference>
<feature type="region of interest" description="Disordered" evidence="2">
    <location>
        <begin position="1034"/>
        <end position="1053"/>
    </location>
</feature>
<dbReference type="FunFam" id="1.10.10.440:FF:000006">
    <property type="entry name" value="Transcription elongation regulator 1 (CA150)"/>
    <property type="match status" value="1"/>
</dbReference>
<accession>A0A2M4CUZ6</accession>
<feature type="domain" description="WW" evidence="3">
    <location>
        <begin position="74"/>
        <end position="101"/>
    </location>
</feature>
<dbReference type="FunFam" id="2.20.70.10:FF:000049">
    <property type="entry name" value="Transcription elongation regulator 1-like"/>
    <property type="match status" value="1"/>
</dbReference>
<dbReference type="CDD" id="cd00201">
    <property type="entry name" value="WW"/>
    <property type="match status" value="3"/>
</dbReference>
<dbReference type="SMART" id="SM00456">
    <property type="entry name" value="WW"/>
    <property type="match status" value="3"/>
</dbReference>
<dbReference type="FunFam" id="1.10.10.440:FF:000001">
    <property type="entry name" value="Transcription elongation regulator 1 like"/>
    <property type="match status" value="1"/>
</dbReference>
<feature type="domain" description="WW" evidence="3">
    <location>
        <begin position="221"/>
        <end position="248"/>
    </location>
</feature>
<feature type="region of interest" description="Disordered" evidence="2">
    <location>
        <begin position="589"/>
        <end position="608"/>
    </location>
</feature>
<dbReference type="SUPFAM" id="SSF81698">
    <property type="entry name" value="FF domain"/>
    <property type="match status" value="5"/>
</dbReference>
<dbReference type="FunFam" id="1.10.10.440:FF:000005">
    <property type="entry name" value="Transcription elongation regulator 1 (CA150)"/>
    <property type="match status" value="1"/>
</dbReference>
<dbReference type="InterPro" id="IPR036020">
    <property type="entry name" value="WW_dom_sf"/>
</dbReference>
<dbReference type="FunFam" id="1.10.10.440:FF:000029">
    <property type="entry name" value="Uncharacterized protein, isoform B"/>
    <property type="match status" value="1"/>
</dbReference>
<dbReference type="Gene3D" id="2.20.70.10">
    <property type="match status" value="3"/>
</dbReference>
<dbReference type="PROSITE" id="PS01159">
    <property type="entry name" value="WW_DOMAIN_1"/>
    <property type="match status" value="1"/>
</dbReference>
<dbReference type="PROSITE" id="PS51676">
    <property type="entry name" value="FF"/>
    <property type="match status" value="5"/>
</dbReference>
<dbReference type="PANTHER" id="PTHR15377:SF3">
    <property type="entry name" value="WW DOMAIN-CONTAINING PROTEIN"/>
    <property type="match status" value="1"/>
</dbReference>
<evidence type="ECO:0000313" key="5">
    <source>
        <dbReference type="EMBL" id="MBW69109.1"/>
    </source>
</evidence>
<keyword evidence="1" id="KW-0677">Repeat</keyword>
<feature type="compositionally biased region" description="Basic and acidic residues" evidence="2">
    <location>
        <begin position="328"/>
        <end position="359"/>
    </location>
</feature>
<feature type="region of interest" description="Disordered" evidence="2">
    <location>
        <begin position="328"/>
        <end position="362"/>
    </location>
</feature>
<feature type="compositionally biased region" description="Acidic residues" evidence="2">
    <location>
        <begin position="794"/>
        <end position="810"/>
    </location>
</feature>
<dbReference type="GO" id="GO:0005634">
    <property type="term" value="C:nucleus"/>
    <property type="evidence" value="ECO:0007669"/>
    <property type="project" value="TreeGrafter"/>
</dbReference>
<dbReference type="EMBL" id="GGFL01004931">
    <property type="protein sequence ID" value="MBW69109.1"/>
    <property type="molecule type" value="Transcribed_RNA"/>
</dbReference>
<feature type="domain" description="FF" evidence="4">
    <location>
        <begin position="911"/>
        <end position="967"/>
    </location>
</feature>
<dbReference type="PROSITE" id="PS50020">
    <property type="entry name" value="WW_DOMAIN_2"/>
    <property type="match status" value="3"/>
</dbReference>
<dbReference type="InterPro" id="IPR002713">
    <property type="entry name" value="FF_domain"/>
</dbReference>
<organism evidence="5">
    <name type="scientific">Anopheles darlingi</name>
    <name type="common">Mosquito</name>
    <dbReference type="NCBI Taxonomy" id="43151"/>
    <lineage>
        <taxon>Eukaryota</taxon>
        <taxon>Metazoa</taxon>
        <taxon>Ecdysozoa</taxon>
        <taxon>Arthropoda</taxon>
        <taxon>Hexapoda</taxon>
        <taxon>Insecta</taxon>
        <taxon>Pterygota</taxon>
        <taxon>Neoptera</taxon>
        <taxon>Endopterygota</taxon>
        <taxon>Diptera</taxon>
        <taxon>Nematocera</taxon>
        <taxon>Culicoidea</taxon>
        <taxon>Culicidae</taxon>
        <taxon>Anophelinae</taxon>
        <taxon>Anopheles</taxon>
    </lineage>
</organism>
<dbReference type="Pfam" id="PF00397">
    <property type="entry name" value="WW"/>
    <property type="match status" value="2"/>
</dbReference>
<dbReference type="PANTHER" id="PTHR15377">
    <property type="entry name" value="TRANSCRIPTION ELONGATION REGULATOR 1"/>
    <property type="match status" value="1"/>
</dbReference>
<dbReference type="SMART" id="SM00441">
    <property type="entry name" value="FF"/>
    <property type="match status" value="6"/>
</dbReference>
<proteinExistence type="predicted"/>
<feature type="compositionally biased region" description="Basic and acidic residues" evidence="2">
    <location>
        <begin position="750"/>
        <end position="766"/>
    </location>
</feature>
<dbReference type="InterPro" id="IPR057565">
    <property type="entry name" value="WW_TCRG1_3rd"/>
</dbReference>
<feature type="domain" description="FF" evidence="4">
    <location>
        <begin position="665"/>
        <end position="720"/>
    </location>
</feature>
<feature type="domain" description="FF" evidence="4">
    <location>
        <begin position="597"/>
        <end position="652"/>
    </location>
</feature>
<feature type="domain" description="WW" evidence="3">
    <location>
        <begin position="365"/>
        <end position="398"/>
    </location>
</feature>
<evidence type="ECO:0000259" key="3">
    <source>
        <dbReference type="PROSITE" id="PS50020"/>
    </source>
</evidence>
<evidence type="ECO:0000256" key="1">
    <source>
        <dbReference type="ARBA" id="ARBA00022737"/>
    </source>
</evidence>
<dbReference type="Pfam" id="PF23517">
    <property type="entry name" value="WW_TCERG1"/>
    <property type="match status" value="1"/>
</dbReference>
<evidence type="ECO:0000259" key="4">
    <source>
        <dbReference type="PROSITE" id="PS51676"/>
    </source>
</evidence>
<dbReference type="AlphaFoldDB" id="A0A2M4CUZ6"/>
<dbReference type="VEuPathDB" id="VectorBase:ADAR2_002107"/>